<evidence type="ECO:0000313" key="1">
    <source>
        <dbReference type="EMBL" id="RGN97408.1"/>
    </source>
</evidence>
<protein>
    <submittedName>
        <fullName evidence="1">Uncharacterized protein</fullName>
    </submittedName>
</protein>
<dbReference type="Proteomes" id="UP000283680">
    <property type="component" value="Unassembled WGS sequence"/>
</dbReference>
<dbReference type="RefSeq" id="WP_117599280.1">
    <property type="nucleotide sequence ID" value="NZ_BAABYI010000001.1"/>
</dbReference>
<evidence type="ECO:0000313" key="2">
    <source>
        <dbReference type="EMBL" id="RGQ47376.1"/>
    </source>
</evidence>
<proteinExistence type="predicted"/>
<evidence type="ECO:0000313" key="4">
    <source>
        <dbReference type="Proteomes" id="UP000283680"/>
    </source>
</evidence>
<gene>
    <name evidence="2" type="ORF">DWY92_19285</name>
    <name evidence="1" type="ORF">DXB37_00630</name>
</gene>
<dbReference type="AlphaFoldDB" id="A0A396EXN8"/>
<sequence length="59" mass="7021">MSPVCPNFFEKLHSLHNPNENELHVCMLIKLQFRQTDIARLMHPSRKAFLPSEDDFIRK</sequence>
<organism evidence="1 3">
    <name type="scientific">Bacteroides uniformis</name>
    <dbReference type="NCBI Taxonomy" id="820"/>
    <lineage>
        <taxon>Bacteria</taxon>
        <taxon>Pseudomonadati</taxon>
        <taxon>Bacteroidota</taxon>
        <taxon>Bacteroidia</taxon>
        <taxon>Bacteroidales</taxon>
        <taxon>Bacteroidaceae</taxon>
        <taxon>Bacteroides</taxon>
    </lineage>
</organism>
<accession>A0A396EXN8</accession>
<evidence type="ECO:0000313" key="3">
    <source>
        <dbReference type="Proteomes" id="UP000260759"/>
    </source>
</evidence>
<dbReference type="Proteomes" id="UP000260759">
    <property type="component" value="Unassembled WGS sequence"/>
</dbReference>
<comment type="caution">
    <text evidence="1">The sequence shown here is derived from an EMBL/GenBank/DDBJ whole genome shotgun (WGS) entry which is preliminary data.</text>
</comment>
<name>A0A396EXN8_BACUN</name>
<dbReference type="EMBL" id="QSVA01000001">
    <property type="protein sequence ID" value="RGN97408.1"/>
    <property type="molecule type" value="Genomic_DNA"/>
</dbReference>
<dbReference type="EMBL" id="QRTH01000016">
    <property type="protein sequence ID" value="RGQ47376.1"/>
    <property type="molecule type" value="Genomic_DNA"/>
</dbReference>
<reference evidence="3 4" key="1">
    <citation type="submission" date="2018-08" db="EMBL/GenBank/DDBJ databases">
        <title>A genome reference for cultivated species of the human gut microbiota.</title>
        <authorList>
            <person name="Zou Y."/>
            <person name="Xue W."/>
            <person name="Luo G."/>
        </authorList>
    </citation>
    <scope>NUCLEOTIDE SEQUENCE [LARGE SCALE GENOMIC DNA]</scope>
    <source>
        <strain evidence="2 4">AF28-11</strain>
        <strain evidence="1 3">OM03-4</strain>
    </source>
</reference>